<accession>A0ACA9Q8R1</accession>
<proteinExistence type="predicted"/>
<evidence type="ECO:0000313" key="1">
    <source>
        <dbReference type="EMBL" id="CAG8741224.1"/>
    </source>
</evidence>
<feature type="non-terminal residue" evidence="1">
    <location>
        <position position="1"/>
    </location>
</feature>
<keyword evidence="2" id="KW-1185">Reference proteome</keyword>
<comment type="caution">
    <text evidence="1">The sequence shown here is derived from an EMBL/GenBank/DDBJ whole genome shotgun (WGS) entry which is preliminary data.</text>
</comment>
<name>A0ACA9Q8R1_9GLOM</name>
<organism evidence="1 2">
    <name type="scientific">Dentiscutata heterogama</name>
    <dbReference type="NCBI Taxonomy" id="1316150"/>
    <lineage>
        <taxon>Eukaryota</taxon>
        <taxon>Fungi</taxon>
        <taxon>Fungi incertae sedis</taxon>
        <taxon>Mucoromycota</taxon>
        <taxon>Glomeromycotina</taxon>
        <taxon>Glomeromycetes</taxon>
        <taxon>Diversisporales</taxon>
        <taxon>Gigasporaceae</taxon>
        <taxon>Dentiscutata</taxon>
    </lineage>
</organism>
<dbReference type="EMBL" id="CAJVPU010041338">
    <property type="protein sequence ID" value="CAG8741224.1"/>
    <property type="molecule type" value="Genomic_DNA"/>
</dbReference>
<gene>
    <name evidence="1" type="ORF">DHETER_LOCUS14058</name>
</gene>
<protein>
    <submittedName>
        <fullName evidence="1">15508_t:CDS:1</fullName>
    </submittedName>
</protein>
<dbReference type="Proteomes" id="UP000789702">
    <property type="component" value="Unassembled WGS sequence"/>
</dbReference>
<sequence>ALDWVEKHGKKVNVTRLKRSQHKLKLYPIDYQLAIASCRNSSPYYPISQFLVQSPPDSRTLETVDPVFSEKWIENFVNEYHIKYGFLENFKGYFTNISIMDLISSELSYNNPEELLLRSTDKTKPLFKDEPSPELFKQWDQWLIETHFGQKYQIHSTNIKDLSKLAENIFPLCSSTNIRTGFSELKSQFPDKIICDDFIETSLQLDHFSLYLKLINRQIEFVIRNTSRSTSYTDLLNELNNILHFYFMCADIVMNNINYYDIRKDSLKPYHIILGDEDKLPNE</sequence>
<evidence type="ECO:0000313" key="2">
    <source>
        <dbReference type="Proteomes" id="UP000789702"/>
    </source>
</evidence>
<reference evidence="1" key="1">
    <citation type="submission" date="2021-06" db="EMBL/GenBank/DDBJ databases">
        <authorList>
            <person name="Kallberg Y."/>
            <person name="Tangrot J."/>
            <person name="Rosling A."/>
        </authorList>
    </citation>
    <scope>NUCLEOTIDE SEQUENCE</scope>
    <source>
        <strain evidence="1">IL203A</strain>
    </source>
</reference>